<proteinExistence type="predicted"/>
<sequence>MAHTLTGRTCQRRGRGSGVNHPRGLNGRRQQTLTGAKLSGLQRQAGDLDTGLGAPSRRLARVGAAMGGSTPLSGARGGRGDRKAVGQASRQQSKSTGTDTAYLAAR</sequence>
<keyword evidence="3" id="KW-1185">Reference proteome</keyword>
<feature type="compositionally biased region" description="Polar residues" evidence="1">
    <location>
        <begin position="88"/>
        <end position="99"/>
    </location>
</feature>
<name>A0ABN3XQE5_9ACTN</name>
<dbReference type="EMBL" id="BAAAUD010000109">
    <property type="protein sequence ID" value="GAA2972821.1"/>
    <property type="molecule type" value="Genomic_DNA"/>
</dbReference>
<comment type="caution">
    <text evidence="2">The sequence shown here is derived from an EMBL/GenBank/DDBJ whole genome shotgun (WGS) entry which is preliminary data.</text>
</comment>
<reference evidence="2 3" key="1">
    <citation type="journal article" date="2019" name="Int. J. Syst. Evol. Microbiol.">
        <title>The Global Catalogue of Microorganisms (GCM) 10K type strain sequencing project: providing services to taxonomists for standard genome sequencing and annotation.</title>
        <authorList>
            <consortium name="The Broad Institute Genomics Platform"/>
            <consortium name="The Broad Institute Genome Sequencing Center for Infectious Disease"/>
            <person name="Wu L."/>
            <person name="Ma J."/>
        </authorList>
    </citation>
    <scope>NUCLEOTIDE SEQUENCE [LARGE SCALE GENOMIC DNA]</scope>
    <source>
        <strain evidence="2 3">JCM 9088</strain>
    </source>
</reference>
<evidence type="ECO:0000313" key="2">
    <source>
        <dbReference type="EMBL" id="GAA2972821.1"/>
    </source>
</evidence>
<evidence type="ECO:0000313" key="3">
    <source>
        <dbReference type="Proteomes" id="UP001500403"/>
    </source>
</evidence>
<accession>A0ABN3XQE5</accession>
<dbReference type="Proteomes" id="UP001500403">
    <property type="component" value="Unassembled WGS sequence"/>
</dbReference>
<organism evidence="2 3">
    <name type="scientific">Streptomyces enissocaesilis</name>
    <dbReference type="NCBI Taxonomy" id="332589"/>
    <lineage>
        <taxon>Bacteria</taxon>
        <taxon>Bacillati</taxon>
        <taxon>Actinomycetota</taxon>
        <taxon>Actinomycetes</taxon>
        <taxon>Kitasatosporales</taxon>
        <taxon>Streptomycetaceae</taxon>
        <taxon>Streptomyces</taxon>
        <taxon>Streptomyces rochei group</taxon>
    </lineage>
</organism>
<evidence type="ECO:0000256" key="1">
    <source>
        <dbReference type="SAM" id="MobiDB-lite"/>
    </source>
</evidence>
<feature type="region of interest" description="Disordered" evidence="1">
    <location>
        <begin position="1"/>
        <end position="106"/>
    </location>
</feature>
<protein>
    <submittedName>
        <fullName evidence="2">Uncharacterized protein</fullName>
    </submittedName>
</protein>
<gene>
    <name evidence="2" type="ORF">GCM10010446_66630</name>
</gene>